<dbReference type="GO" id="GO:0004713">
    <property type="term" value="F:protein tyrosine kinase activity"/>
    <property type="evidence" value="ECO:0007669"/>
    <property type="project" value="InterPro"/>
</dbReference>
<dbReference type="SUPFAM" id="SSF56112">
    <property type="entry name" value="Protein kinase-like (PK-like)"/>
    <property type="match status" value="1"/>
</dbReference>
<name>A0A6V7PQA9_ANACO</name>
<dbReference type="PANTHER" id="PTHR44329:SF271">
    <property type="entry name" value="ATMRK1"/>
    <property type="match status" value="1"/>
</dbReference>
<proteinExistence type="predicted"/>
<protein>
    <recommendedName>
        <fullName evidence="1">Protein kinase domain-containing protein</fullName>
    </recommendedName>
</protein>
<gene>
    <name evidence="2" type="ORF">CB5_LOCUS16212</name>
</gene>
<dbReference type="AlphaFoldDB" id="A0A6V7PQA9"/>
<reference evidence="2" key="1">
    <citation type="submission" date="2020-07" db="EMBL/GenBank/DDBJ databases">
        <authorList>
            <person name="Lin J."/>
        </authorList>
    </citation>
    <scope>NUCLEOTIDE SEQUENCE</scope>
</reference>
<dbReference type="InterPro" id="IPR020635">
    <property type="entry name" value="Tyr_kinase_cat_dom"/>
</dbReference>
<dbReference type="GO" id="GO:0005886">
    <property type="term" value="C:plasma membrane"/>
    <property type="evidence" value="ECO:0007669"/>
    <property type="project" value="TreeGrafter"/>
</dbReference>
<accession>A0A6V7PQA9</accession>
<dbReference type="SMART" id="SM00219">
    <property type="entry name" value="TyrKc"/>
    <property type="match status" value="1"/>
</dbReference>
<organism evidence="2">
    <name type="scientific">Ananas comosus var. bracteatus</name>
    <name type="common">red pineapple</name>
    <dbReference type="NCBI Taxonomy" id="296719"/>
    <lineage>
        <taxon>Eukaryota</taxon>
        <taxon>Viridiplantae</taxon>
        <taxon>Streptophyta</taxon>
        <taxon>Embryophyta</taxon>
        <taxon>Tracheophyta</taxon>
        <taxon>Spermatophyta</taxon>
        <taxon>Magnoliopsida</taxon>
        <taxon>Liliopsida</taxon>
        <taxon>Poales</taxon>
        <taxon>Bromeliaceae</taxon>
        <taxon>Bromelioideae</taxon>
        <taxon>Ananas</taxon>
    </lineage>
</organism>
<feature type="domain" description="Protein kinase" evidence="1">
    <location>
        <begin position="1"/>
        <end position="144"/>
    </location>
</feature>
<dbReference type="GO" id="GO:0004674">
    <property type="term" value="F:protein serine/threonine kinase activity"/>
    <property type="evidence" value="ECO:0007669"/>
    <property type="project" value="TreeGrafter"/>
</dbReference>
<evidence type="ECO:0000313" key="2">
    <source>
        <dbReference type="EMBL" id="CAD1833001.1"/>
    </source>
</evidence>
<dbReference type="GO" id="GO:0005524">
    <property type="term" value="F:ATP binding"/>
    <property type="evidence" value="ECO:0007669"/>
    <property type="project" value="InterPro"/>
</dbReference>
<dbReference type="Gene3D" id="1.10.510.10">
    <property type="entry name" value="Transferase(Phosphotransferase) domain 1"/>
    <property type="match status" value="1"/>
</dbReference>
<dbReference type="Pfam" id="PF07714">
    <property type="entry name" value="PK_Tyr_Ser-Thr"/>
    <property type="match status" value="1"/>
</dbReference>
<dbReference type="InterPro" id="IPR051681">
    <property type="entry name" value="Ser/Thr_Kinases-Pseudokinases"/>
</dbReference>
<evidence type="ECO:0000259" key="1">
    <source>
        <dbReference type="PROSITE" id="PS50011"/>
    </source>
</evidence>
<dbReference type="EMBL" id="LR862150">
    <property type="protein sequence ID" value="CAD1833001.1"/>
    <property type="molecule type" value="Genomic_DNA"/>
</dbReference>
<sequence>MLLDIHRTLKIADFGVAWVEAQNPKDMTGEILAIWPQRYSFFFVSSILFCYGMLDLGKQICKPYNHRCDVYSFGICLWEVYCCDMPHPDLSFVDVSSAVVRQNLRPEIPRCCPNSLASIMRKCWDSNPDERPEMHEVVRLLEEINTSKGGGMILGGQAGRCFCFVSARAIVPFRNCYFQIHSQHTSWYKCDLNNSGVRKAFTVGKSG</sequence>
<dbReference type="InterPro" id="IPR011009">
    <property type="entry name" value="Kinase-like_dom_sf"/>
</dbReference>
<dbReference type="PROSITE" id="PS50011">
    <property type="entry name" value="PROTEIN_KINASE_DOM"/>
    <property type="match status" value="1"/>
</dbReference>
<dbReference type="InterPro" id="IPR001245">
    <property type="entry name" value="Ser-Thr/Tyr_kinase_cat_dom"/>
</dbReference>
<dbReference type="InterPro" id="IPR000719">
    <property type="entry name" value="Prot_kinase_dom"/>
</dbReference>
<dbReference type="PANTHER" id="PTHR44329">
    <property type="entry name" value="SERINE/THREONINE-PROTEIN KINASE TNNI3K-RELATED"/>
    <property type="match status" value="1"/>
</dbReference>